<gene>
    <name evidence="6" type="ORF">g.4086</name>
</gene>
<dbReference type="EMBL" id="GDKF01003655">
    <property type="protein sequence ID" value="JAT74967.1"/>
    <property type="molecule type" value="Transcribed_RNA"/>
</dbReference>
<dbReference type="AlphaFoldDB" id="A0A1D2A702"/>
<dbReference type="PANTHER" id="PTHR43327">
    <property type="entry name" value="STOMATIN-LIKE PROTEIN 2, MITOCHONDRIAL"/>
    <property type="match status" value="1"/>
</dbReference>
<dbReference type="InterPro" id="IPR050710">
    <property type="entry name" value="Band7/mec-2_domain"/>
</dbReference>
<evidence type="ECO:0000256" key="2">
    <source>
        <dbReference type="ARBA" id="ARBA00008164"/>
    </source>
</evidence>
<proteinExistence type="inferred from homology"/>
<name>A0A1D2A702_AUXPR</name>
<dbReference type="FunFam" id="3.30.479.30:FF:000004">
    <property type="entry name" value="Putative membrane protease family, stomatin"/>
    <property type="match status" value="1"/>
</dbReference>
<feature type="region of interest" description="Disordered" evidence="4">
    <location>
        <begin position="363"/>
        <end position="416"/>
    </location>
</feature>
<reference evidence="6" key="1">
    <citation type="submission" date="2015-08" db="EMBL/GenBank/DDBJ databases">
        <authorList>
            <person name="Babu N.S."/>
            <person name="Beckwith C.J."/>
            <person name="Beseler K.G."/>
            <person name="Brison A."/>
            <person name="Carone J.V."/>
            <person name="Caskin T.P."/>
            <person name="Diamond M."/>
            <person name="Durham M.E."/>
            <person name="Foxe J.M."/>
            <person name="Go M."/>
            <person name="Henderson B.A."/>
            <person name="Jones I.B."/>
            <person name="McGettigan J.A."/>
            <person name="Micheletti S.J."/>
            <person name="Nasrallah M.E."/>
            <person name="Ortiz D."/>
            <person name="Piller C.R."/>
            <person name="Privatt S.R."/>
            <person name="Schneider S.L."/>
            <person name="Sharp S."/>
            <person name="Smith T.C."/>
            <person name="Stanton J.D."/>
            <person name="Ullery H.E."/>
            <person name="Wilson R.J."/>
            <person name="Serrano M.G."/>
            <person name="Buck G."/>
            <person name="Lee V."/>
            <person name="Wang Y."/>
            <person name="Carvalho R."/>
            <person name="Voegtly L."/>
            <person name="Shi R."/>
            <person name="Duckworth R."/>
            <person name="Johnson A."/>
            <person name="Loviza R."/>
            <person name="Walstead R."/>
            <person name="Shah Z."/>
            <person name="Kiflezghi M."/>
            <person name="Wade K."/>
            <person name="Ball S.L."/>
            <person name="Bradley K.W."/>
            <person name="Asai D.J."/>
            <person name="Bowman C.A."/>
            <person name="Russell D.A."/>
            <person name="Pope W.H."/>
            <person name="Jacobs-Sera D."/>
            <person name="Hendrix R.W."/>
            <person name="Hatfull G.F."/>
        </authorList>
    </citation>
    <scope>NUCLEOTIDE SEQUENCE</scope>
</reference>
<organism evidence="6">
    <name type="scientific">Auxenochlorella protothecoides</name>
    <name type="common">Green microalga</name>
    <name type="synonym">Chlorella protothecoides</name>
    <dbReference type="NCBI Taxonomy" id="3075"/>
    <lineage>
        <taxon>Eukaryota</taxon>
        <taxon>Viridiplantae</taxon>
        <taxon>Chlorophyta</taxon>
        <taxon>core chlorophytes</taxon>
        <taxon>Trebouxiophyceae</taxon>
        <taxon>Chlorellales</taxon>
        <taxon>Chlorellaceae</taxon>
        <taxon>Auxenochlorella</taxon>
    </lineage>
</organism>
<dbReference type="GO" id="GO:0098552">
    <property type="term" value="C:side of membrane"/>
    <property type="evidence" value="ECO:0007669"/>
    <property type="project" value="UniProtKB-ARBA"/>
</dbReference>
<dbReference type="InterPro" id="IPR032435">
    <property type="entry name" value="STML2-like_C"/>
</dbReference>
<dbReference type="InterPro" id="IPR001972">
    <property type="entry name" value="Stomatin_HflK_fam"/>
</dbReference>
<dbReference type="InterPro" id="IPR001107">
    <property type="entry name" value="Band_7"/>
</dbReference>
<dbReference type="GO" id="GO:0005886">
    <property type="term" value="C:plasma membrane"/>
    <property type="evidence" value="ECO:0007669"/>
    <property type="project" value="UniProtKB-ARBA"/>
</dbReference>
<comment type="subcellular location">
    <subcellularLocation>
        <location evidence="1">Mitochondrion</location>
    </subcellularLocation>
</comment>
<comment type="similarity">
    <text evidence="2">Belongs to the band 7/mec-2 family.</text>
</comment>
<dbReference type="SUPFAM" id="SSF117892">
    <property type="entry name" value="Band 7/SPFH domain"/>
    <property type="match status" value="1"/>
</dbReference>
<dbReference type="SMART" id="SM00244">
    <property type="entry name" value="PHB"/>
    <property type="match status" value="1"/>
</dbReference>
<protein>
    <recommendedName>
        <fullName evidence="5">Band 7 domain-containing protein</fullName>
    </recommendedName>
</protein>
<dbReference type="Pfam" id="PF01145">
    <property type="entry name" value="Band_7"/>
    <property type="match status" value="1"/>
</dbReference>
<evidence type="ECO:0000313" key="6">
    <source>
        <dbReference type="EMBL" id="JAT74967.1"/>
    </source>
</evidence>
<dbReference type="InterPro" id="IPR036013">
    <property type="entry name" value="Band_7/SPFH_dom_sf"/>
</dbReference>
<feature type="non-terminal residue" evidence="6">
    <location>
        <position position="1"/>
    </location>
</feature>
<sequence length="416" mass="44812">RHTYSDPVHIRLFRNYFHDTMRRSLVLARLLQARGAGLLAEGPTGACARGFHSSILTLARDPFEMTPFATKSTPANTVLRIVPQQMAFVVERFGKYSRTLSPGLHILIPVVDRIAYAHSLKETTIPVPNQMAITKDNVSLTIDGVLYTKVTDPYAASYGVENALYAVTQLAQTTMRSELGKITLDSVFAERDMLNSAIVASIQPAASQWGLQVLRYEIRDIMPPASVRGAMELQAEAERRKRAQILESEGNRQSKINVAEAQKSEVILASEASREDQINRAEGEAEAILRRAAATAEGIQRLAAAIEAPGGRNAVSLRVAEQYLEAFGSIAKKGTTMLLPTSANDPAAMVAQALSIYGSVSRTRGAGADEAPPADAGAGAGEGEAAGARWSPRLPSLHPPGFSYDKPEPPSTPPKQ</sequence>
<dbReference type="GO" id="GO:0007005">
    <property type="term" value="P:mitochondrion organization"/>
    <property type="evidence" value="ECO:0007669"/>
    <property type="project" value="TreeGrafter"/>
</dbReference>
<evidence type="ECO:0000259" key="5">
    <source>
        <dbReference type="SMART" id="SM00244"/>
    </source>
</evidence>
<evidence type="ECO:0000256" key="4">
    <source>
        <dbReference type="SAM" id="MobiDB-lite"/>
    </source>
</evidence>
<feature type="domain" description="Band 7" evidence="5">
    <location>
        <begin position="77"/>
        <end position="235"/>
    </location>
</feature>
<feature type="compositionally biased region" description="Low complexity" evidence="4">
    <location>
        <begin position="365"/>
        <end position="377"/>
    </location>
</feature>
<dbReference type="Pfam" id="PF16200">
    <property type="entry name" value="Band_7_C"/>
    <property type="match status" value="1"/>
</dbReference>
<dbReference type="CDD" id="cd08829">
    <property type="entry name" value="SPFH_paraslipin"/>
    <property type="match status" value="1"/>
</dbReference>
<dbReference type="Gene3D" id="3.30.479.30">
    <property type="entry name" value="Band 7 domain"/>
    <property type="match status" value="1"/>
</dbReference>
<accession>A0A1D2A702</accession>
<evidence type="ECO:0000256" key="3">
    <source>
        <dbReference type="ARBA" id="ARBA00023128"/>
    </source>
</evidence>
<dbReference type="PANTHER" id="PTHR43327:SF10">
    <property type="entry name" value="STOMATIN-LIKE PROTEIN 2, MITOCHONDRIAL"/>
    <property type="match status" value="1"/>
</dbReference>
<evidence type="ECO:0000256" key="1">
    <source>
        <dbReference type="ARBA" id="ARBA00004173"/>
    </source>
</evidence>
<dbReference type="PRINTS" id="PR00721">
    <property type="entry name" value="STOMATIN"/>
</dbReference>
<dbReference type="GO" id="GO:0005739">
    <property type="term" value="C:mitochondrion"/>
    <property type="evidence" value="ECO:0007669"/>
    <property type="project" value="UniProtKB-SubCell"/>
</dbReference>
<keyword evidence="3" id="KW-0496">Mitochondrion</keyword>